<reference evidence="11" key="1">
    <citation type="submission" date="2017-09" db="EMBL/GenBank/DDBJ databases">
        <title>Contemporary evolution of a Lepidopteran species, Heliothis virescens, in response to modern agricultural practices.</title>
        <authorList>
            <person name="Fritz M.L."/>
            <person name="Deyonke A.M."/>
            <person name="Papanicolaou A."/>
            <person name="Micinski S."/>
            <person name="Westbrook J."/>
            <person name="Gould F."/>
        </authorList>
    </citation>
    <scope>NUCLEOTIDE SEQUENCE [LARGE SCALE GENOMIC DNA]</scope>
    <source>
        <strain evidence="11">HvINT-</strain>
        <tissue evidence="11">Whole body</tissue>
    </source>
</reference>
<evidence type="ECO:0000256" key="2">
    <source>
        <dbReference type="ARBA" id="ARBA00004496"/>
    </source>
</evidence>
<evidence type="ECO:0000313" key="11">
    <source>
        <dbReference type="EMBL" id="PCG72207.1"/>
    </source>
</evidence>
<dbReference type="InterPro" id="IPR056496">
    <property type="entry name" value="CS_DNAAF11_C"/>
</dbReference>
<name>A0A2A4JJG6_HELVI</name>
<evidence type="ECO:0000256" key="7">
    <source>
        <dbReference type="ARBA" id="ARBA00023273"/>
    </source>
</evidence>
<feature type="domain" description="Dynein axonemal assembly factor 11-like CS" evidence="10">
    <location>
        <begin position="221"/>
        <end position="341"/>
    </location>
</feature>
<feature type="compositionally biased region" description="Acidic residues" evidence="9">
    <location>
        <begin position="421"/>
        <end position="431"/>
    </location>
</feature>
<evidence type="ECO:0000256" key="4">
    <source>
        <dbReference type="ARBA" id="ARBA00022614"/>
    </source>
</evidence>
<dbReference type="Gene3D" id="3.80.10.10">
    <property type="entry name" value="Ribonuclease Inhibitor"/>
    <property type="match status" value="1"/>
</dbReference>
<comment type="subcellular location">
    <subcellularLocation>
        <location evidence="1">Cell projection</location>
        <location evidence="1">Cilium</location>
    </subcellularLocation>
    <subcellularLocation>
        <location evidence="2">Cytoplasm</location>
    </subcellularLocation>
</comment>
<evidence type="ECO:0000256" key="5">
    <source>
        <dbReference type="ARBA" id="ARBA00022737"/>
    </source>
</evidence>
<keyword evidence="4" id="KW-0433">Leucine-rich repeat</keyword>
<organism evidence="11">
    <name type="scientific">Heliothis virescens</name>
    <name type="common">Tobacco budworm moth</name>
    <dbReference type="NCBI Taxonomy" id="7102"/>
    <lineage>
        <taxon>Eukaryota</taxon>
        <taxon>Metazoa</taxon>
        <taxon>Ecdysozoa</taxon>
        <taxon>Arthropoda</taxon>
        <taxon>Hexapoda</taxon>
        <taxon>Insecta</taxon>
        <taxon>Pterygota</taxon>
        <taxon>Neoptera</taxon>
        <taxon>Endopterygota</taxon>
        <taxon>Lepidoptera</taxon>
        <taxon>Glossata</taxon>
        <taxon>Ditrysia</taxon>
        <taxon>Noctuoidea</taxon>
        <taxon>Noctuidae</taxon>
        <taxon>Heliothinae</taxon>
        <taxon>Heliothis</taxon>
    </lineage>
</organism>
<keyword evidence="6" id="KW-0969">Cilium</keyword>
<dbReference type="Pfam" id="PF14580">
    <property type="entry name" value="LRR_9"/>
    <property type="match status" value="1"/>
</dbReference>
<accession>A0A2A4JJG6</accession>
<dbReference type="Pfam" id="PF23602">
    <property type="entry name" value="CS_DNAAF11_C"/>
    <property type="match status" value="1"/>
</dbReference>
<dbReference type="FunFam" id="3.80.10.10:FF:000052">
    <property type="entry name" value="Leucine rich repeat containing 6"/>
    <property type="match status" value="1"/>
</dbReference>
<keyword evidence="5" id="KW-0677">Repeat</keyword>
<dbReference type="PROSITE" id="PS51450">
    <property type="entry name" value="LRR"/>
    <property type="match status" value="3"/>
</dbReference>
<dbReference type="EMBL" id="NWSH01001190">
    <property type="protein sequence ID" value="PCG72207.1"/>
    <property type="molecule type" value="Genomic_DNA"/>
</dbReference>
<comment type="caution">
    <text evidence="11">The sequence shown here is derived from an EMBL/GenBank/DDBJ whole genome shotgun (WGS) entry which is preliminary data.</text>
</comment>
<evidence type="ECO:0000256" key="6">
    <source>
        <dbReference type="ARBA" id="ARBA00023069"/>
    </source>
</evidence>
<dbReference type="GO" id="GO:0005737">
    <property type="term" value="C:cytoplasm"/>
    <property type="evidence" value="ECO:0007669"/>
    <property type="project" value="UniProtKB-SubCell"/>
</dbReference>
<dbReference type="PANTHER" id="PTHR18849">
    <property type="entry name" value="LEUCINE RICH REPEAT PROTEIN"/>
    <property type="match status" value="1"/>
</dbReference>
<dbReference type="SMART" id="SM00365">
    <property type="entry name" value="LRR_SD22"/>
    <property type="match status" value="2"/>
</dbReference>
<evidence type="ECO:0000256" key="8">
    <source>
        <dbReference type="ARBA" id="ARBA00049982"/>
    </source>
</evidence>
<gene>
    <name evidence="11" type="ORF">B5V51_1059</name>
</gene>
<comment type="similarity">
    <text evidence="8">Belongs to the tilB family.</text>
</comment>
<feature type="region of interest" description="Disordered" evidence="9">
    <location>
        <begin position="407"/>
        <end position="431"/>
    </location>
</feature>
<dbReference type="GO" id="GO:0036158">
    <property type="term" value="P:outer dynein arm assembly"/>
    <property type="evidence" value="ECO:0007669"/>
    <property type="project" value="TreeGrafter"/>
</dbReference>
<dbReference type="InterPro" id="IPR032675">
    <property type="entry name" value="LRR_dom_sf"/>
</dbReference>
<dbReference type="SUPFAM" id="SSF52058">
    <property type="entry name" value="L domain-like"/>
    <property type="match status" value="1"/>
</dbReference>
<evidence type="ECO:0000256" key="3">
    <source>
        <dbReference type="ARBA" id="ARBA00022490"/>
    </source>
</evidence>
<dbReference type="AlphaFoldDB" id="A0A2A4JJG6"/>
<sequence length="431" mass="50508">MVQITVDMVRKKAEHHDCLLAPLEEIALHQENIEKIEFLQDWCPKLKILLMQSNLIAKIENLNKLKHLVYLNLALNNIEVIENLERCESLEKLDLTLNFIGEIVSVESLAGNYNLSNLYLSGNPCTDYDNYRDFVIGTLPQLNYLDGSDIDRSERIKALQNLPMIRSDILFEQENYRHKRAKQKTRLERDIQSKWDNEYKDLDPEERNKRFWAEKCEHAPEVRHEIEKMRQLKLKSYETEVKKEEKRVYKFFAPDGRPYNINQAKIDFVFNADDPEKYVLDLAVYKYMDSNLVDVDVQPNYVRVMIKDKIFQLHLPVEVDTTNSTAKRSQITGHLLVTMPKANAIIRKPVDSKKEMKDAQIYCDHKLKDCQEHYGQTKREYLEIGPADNVLDFTKMTQPKSAARYVDPRMKLSGKQPSPDFVDDPEVPDLI</sequence>
<keyword evidence="3" id="KW-0963">Cytoplasm</keyword>
<evidence type="ECO:0000259" key="10">
    <source>
        <dbReference type="Pfam" id="PF23602"/>
    </source>
</evidence>
<dbReference type="STRING" id="7102.A0A2A4JJG6"/>
<dbReference type="InterPro" id="IPR001611">
    <property type="entry name" value="Leu-rich_rpt"/>
</dbReference>
<evidence type="ECO:0000256" key="9">
    <source>
        <dbReference type="SAM" id="MobiDB-lite"/>
    </source>
</evidence>
<proteinExistence type="inferred from homology"/>
<protein>
    <recommendedName>
        <fullName evidence="10">Dynein axonemal assembly factor 11-like CS domain-containing protein</fullName>
    </recommendedName>
</protein>
<evidence type="ECO:0000256" key="1">
    <source>
        <dbReference type="ARBA" id="ARBA00004138"/>
    </source>
</evidence>
<dbReference type="CDD" id="cd00298">
    <property type="entry name" value="ACD_sHsps_p23-like"/>
    <property type="match status" value="1"/>
</dbReference>
<dbReference type="GO" id="GO:0005929">
    <property type="term" value="C:cilium"/>
    <property type="evidence" value="ECO:0007669"/>
    <property type="project" value="UniProtKB-SubCell"/>
</dbReference>
<keyword evidence="7" id="KW-0966">Cell projection</keyword>
<dbReference type="PANTHER" id="PTHR18849:SF0">
    <property type="entry name" value="CILIA- AND FLAGELLA-ASSOCIATED PROTEIN 410-RELATED"/>
    <property type="match status" value="1"/>
</dbReference>